<evidence type="ECO:0000256" key="7">
    <source>
        <dbReference type="SAM" id="Phobius"/>
    </source>
</evidence>
<evidence type="ECO:0000256" key="8">
    <source>
        <dbReference type="SAM" id="SignalP"/>
    </source>
</evidence>
<evidence type="ECO:0000313" key="10">
    <source>
        <dbReference type="EMBL" id="KKY26462.1"/>
    </source>
</evidence>
<keyword evidence="4 7" id="KW-1133">Transmembrane helix</keyword>
<feature type="transmembrane region" description="Helical" evidence="7">
    <location>
        <begin position="30"/>
        <end position="50"/>
    </location>
</feature>
<feature type="compositionally biased region" description="Basic and acidic residues" evidence="6">
    <location>
        <begin position="353"/>
        <end position="368"/>
    </location>
</feature>
<dbReference type="AlphaFoldDB" id="A0A0G2EUU6"/>
<evidence type="ECO:0000256" key="6">
    <source>
        <dbReference type="SAM" id="MobiDB-lite"/>
    </source>
</evidence>
<feature type="transmembrane region" description="Helical" evidence="7">
    <location>
        <begin position="192"/>
        <end position="211"/>
    </location>
</feature>
<feature type="domain" description="Major facilitator superfamily (MFS) profile" evidence="9">
    <location>
        <begin position="1"/>
        <end position="315"/>
    </location>
</feature>
<keyword evidence="3 7" id="KW-0812">Transmembrane</keyword>
<dbReference type="InterPro" id="IPR020846">
    <property type="entry name" value="MFS_dom"/>
</dbReference>
<feature type="transmembrane region" description="Helical" evidence="7">
    <location>
        <begin position="123"/>
        <end position="145"/>
    </location>
</feature>
<feature type="signal peptide" evidence="8">
    <location>
        <begin position="1"/>
        <end position="19"/>
    </location>
</feature>
<dbReference type="GO" id="GO:0005351">
    <property type="term" value="F:carbohydrate:proton symporter activity"/>
    <property type="evidence" value="ECO:0007669"/>
    <property type="project" value="TreeGrafter"/>
</dbReference>
<dbReference type="Gene3D" id="1.20.1250.20">
    <property type="entry name" value="MFS general substrate transporter like domains"/>
    <property type="match status" value="1"/>
</dbReference>
<dbReference type="InterPro" id="IPR005828">
    <property type="entry name" value="MFS_sugar_transport-like"/>
</dbReference>
<comment type="subcellular location">
    <subcellularLocation>
        <location evidence="1">Membrane</location>
        <topology evidence="1">Multi-pass membrane protein</topology>
    </subcellularLocation>
</comment>
<evidence type="ECO:0000256" key="3">
    <source>
        <dbReference type="ARBA" id="ARBA00022692"/>
    </source>
</evidence>
<feature type="transmembrane region" description="Helical" evidence="7">
    <location>
        <begin position="226"/>
        <end position="248"/>
    </location>
</feature>
<evidence type="ECO:0000256" key="2">
    <source>
        <dbReference type="ARBA" id="ARBA00010992"/>
    </source>
</evidence>
<dbReference type="OrthoDB" id="508119at2759"/>
<feature type="transmembrane region" description="Helical" evidence="7">
    <location>
        <begin position="260"/>
        <end position="280"/>
    </location>
</feature>
<evidence type="ECO:0000256" key="5">
    <source>
        <dbReference type="ARBA" id="ARBA00023136"/>
    </source>
</evidence>
<dbReference type="Pfam" id="PF00083">
    <property type="entry name" value="Sugar_tr"/>
    <property type="match status" value="1"/>
</dbReference>
<comment type="similarity">
    <text evidence="2">Belongs to the major facilitator superfamily. Sugar transporter (TC 2.A.1.1) family.</text>
</comment>
<evidence type="ECO:0000256" key="1">
    <source>
        <dbReference type="ARBA" id="ARBA00004141"/>
    </source>
</evidence>
<comment type="caution">
    <text evidence="10">The sequence shown here is derived from an EMBL/GenBank/DDBJ whole genome shotgun (WGS) entry which is preliminary data.</text>
</comment>
<evidence type="ECO:0000256" key="4">
    <source>
        <dbReference type="ARBA" id="ARBA00022989"/>
    </source>
</evidence>
<dbReference type="SUPFAM" id="SSF103473">
    <property type="entry name" value="MFS general substrate transporter"/>
    <property type="match status" value="1"/>
</dbReference>
<gene>
    <name evidence="10" type="ORF">UCRPC4_g01481</name>
</gene>
<keyword evidence="5 7" id="KW-0472">Membrane</keyword>
<keyword evidence="8" id="KW-0732">Signal</keyword>
<dbReference type="PANTHER" id="PTHR48022">
    <property type="entry name" value="PLASTIDIC GLUCOSE TRANSPORTER 4"/>
    <property type="match status" value="1"/>
</dbReference>
<dbReference type="PANTHER" id="PTHR48022:SF43">
    <property type="entry name" value="QUINATE TRANSPORTER, PUTATIVE (AFU_ORTHOLOGUE AFUA_1G16230)-RELATED"/>
    <property type="match status" value="1"/>
</dbReference>
<feature type="transmembrane region" description="Helical" evidence="7">
    <location>
        <begin position="165"/>
        <end position="185"/>
    </location>
</feature>
<organism evidence="10 11">
    <name type="scientific">Phaeomoniella chlamydospora</name>
    <name type="common">Phaeoacremonium chlamydosporum</name>
    <dbReference type="NCBI Taxonomy" id="158046"/>
    <lineage>
        <taxon>Eukaryota</taxon>
        <taxon>Fungi</taxon>
        <taxon>Dikarya</taxon>
        <taxon>Ascomycota</taxon>
        <taxon>Pezizomycotina</taxon>
        <taxon>Eurotiomycetes</taxon>
        <taxon>Chaetothyriomycetidae</taxon>
        <taxon>Phaeomoniellales</taxon>
        <taxon>Phaeomoniellaceae</taxon>
        <taxon>Phaeomoniella</taxon>
    </lineage>
</organism>
<dbReference type="InterPro" id="IPR036259">
    <property type="entry name" value="MFS_trans_sf"/>
</dbReference>
<feature type="region of interest" description="Disordered" evidence="6">
    <location>
        <begin position="346"/>
        <end position="368"/>
    </location>
</feature>
<feature type="transmembrane region" description="Helical" evidence="7">
    <location>
        <begin position="292"/>
        <end position="312"/>
    </location>
</feature>
<feature type="chain" id="PRO_5002543578" evidence="8">
    <location>
        <begin position="20"/>
        <end position="368"/>
    </location>
</feature>
<dbReference type="GO" id="GO:0016020">
    <property type="term" value="C:membrane"/>
    <property type="evidence" value="ECO:0007669"/>
    <property type="project" value="UniProtKB-SubCell"/>
</dbReference>
<evidence type="ECO:0000313" key="11">
    <source>
        <dbReference type="Proteomes" id="UP000053317"/>
    </source>
</evidence>
<sequence length="368" mass="41107">MIFLLFFLSLGFFVNYTANAGLEPTRKQYRVVQSIPLIPVGTAFMLSFFLRDTPRWLASQGRHEEAISVLAHLRSRELDDPILRDELNDIETQIRAQATDLAHTTFFRIANELVTIPTYRKRYLLVIAMHVIAQWTGGNAITYYVSSIFESAGVDSQSISLISAGAYGLVKLIFTVLFALVFIDLIGRRRSFMAGLTLQLAAHIYLAVYMAKKPKSTNSESASDGAIAMIFVYAVGWSVGLCTIPYIYGSEIFPTRVRNVAYSSTMGLHWFLQFAVVRALPPMLVAFHTWGVYVFFALICFIGLLVLGIWAPETKGVPMEHMEALFAEEWWMGWRAKPTLSITPQCGGASGSDSHHLKTPSDGEKEPP</sequence>
<dbReference type="PROSITE" id="PS50850">
    <property type="entry name" value="MFS"/>
    <property type="match status" value="1"/>
</dbReference>
<reference evidence="10 11" key="2">
    <citation type="submission" date="2015-05" db="EMBL/GenBank/DDBJ databases">
        <authorList>
            <person name="Morales-Cruz A."/>
            <person name="Amrine K.C."/>
            <person name="Cantu D."/>
        </authorList>
    </citation>
    <scope>NUCLEOTIDE SEQUENCE [LARGE SCALE GENOMIC DNA]</scope>
    <source>
        <strain evidence="10">UCRPC4</strain>
    </source>
</reference>
<reference evidence="10 11" key="1">
    <citation type="submission" date="2015-05" db="EMBL/GenBank/DDBJ databases">
        <title>Distinctive expansion of gene families associated with plant cell wall degradation and secondary metabolism in the genomes of grapevine trunk pathogens.</title>
        <authorList>
            <person name="Lawrence D.P."/>
            <person name="Travadon R."/>
            <person name="Rolshausen P.E."/>
            <person name="Baumgartner K."/>
        </authorList>
    </citation>
    <scope>NUCLEOTIDE SEQUENCE [LARGE SCALE GENOMIC DNA]</scope>
    <source>
        <strain evidence="10">UCRPC4</strain>
    </source>
</reference>
<dbReference type="Proteomes" id="UP000053317">
    <property type="component" value="Unassembled WGS sequence"/>
</dbReference>
<dbReference type="PROSITE" id="PS00216">
    <property type="entry name" value="SUGAR_TRANSPORT_1"/>
    <property type="match status" value="1"/>
</dbReference>
<proteinExistence type="inferred from homology"/>
<dbReference type="EMBL" id="LCWF01000035">
    <property type="protein sequence ID" value="KKY26462.1"/>
    <property type="molecule type" value="Genomic_DNA"/>
</dbReference>
<dbReference type="InterPro" id="IPR005829">
    <property type="entry name" value="Sugar_transporter_CS"/>
</dbReference>
<accession>A0A0G2EUU6</accession>
<evidence type="ECO:0000259" key="9">
    <source>
        <dbReference type="PROSITE" id="PS50850"/>
    </source>
</evidence>
<protein>
    <submittedName>
        <fullName evidence="10">Putative mfs quinate</fullName>
    </submittedName>
</protein>
<keyword evidence="11" id="KW-1185">Reference proteome</keyword>
<dbReference type="InterPro" id="IPR050360">
    <property type="entry name" value="MFS_Sugar_Transporters"/>
</dbReference>
<name>A0A0G2EUU6_PHACM</name>